<dbReference type="EMBL" id="CM042885">
    <property type="protein sequence ID" value="KAI4363668.1"/>
    <property type="molecule type" value="Genomic_DNA"/>
</dbReference>
<keyword evidence="2" id="KW-1185">Reference proteome</keyword>
<evidence type="ECO:0000313" key="1">
    <source>
        <dbReference type="EMBL" id="KAI4363668.1"/>
    </source>
</evidence>
<proteinExistence type="predicted"/>
<protein>
    <submittedName>
        <fullName evidence="1">Uncharacterized protein</fullName>
    </submittedName>
</protein>
<name>A0ACB9QJ28_9MYRT</name>
<comment type="caution">
    <text evidence="1">The sequence shown here is derived from an EMBL/GenBank/DDBJ whole genome shotgun (WGS) entry which is preliminary data.</text>
</comment>
<gene>
    <name evidence="1" type="ORF">MLD38_019857</name>
</gene>
<dbReference type="Proteomes" id="UP001057402">
    <property type="component" value="Chromosome 6"/>
</dbReference>
<reference evidence="2" key="1">
    <citation type="journal article" date="2023" name="Front. Plant Sci.">
        <title>Chromosomal-level genome assembly of Melastoma candidum provides insights into trichome evolution.</title>
        <authorList>
            <person name="Zhong Y."/>
            <person name="Wu W."/>
            <person name="Sun C."/>
            <person name="Zou P."/>
            <person name="Liu Y."/>
            <person name="Dai S."/>
            <person name="Zhou R."/>
        </authorList>
    </citation>
    <scope>NUCLEOTIDE SEQUENCE [LARGE SCALE GENOMIC DNA]</scope>
</reference>
<accession>A0ACB9QJ28</accession>
<evidence type="ECO:0000313" key="2">
    <source>
        <dbReference type="Proteomes" id="UP001057402"/>
    </source>
</evidence>
<organism evidence="1 2">
    <name type="scientific">Melastoma candidum</name>
    <dbReference type="NCBI Taxonomy" id="119954"/>
    <lineage>
        <taxon>Eukaryota</taxon>
        <taxon>Viridiplantae</taxon>
        <taxon>Streptophyta</taxon>
        <taxon>Embryophyta</taxon>
        <taxon>Tracheophyta</taxon>
        <taxon>Spermatophyta</taxon>
        <taxon>Magnoliopsida</taxon>
        <taxon>eudicotyledons</taxon>
        <taxon>Gunneridae</taxon>
        <taxon>Pentapetalae</taxon>
        <taxon>rosids</taxon>
        <taxon>malvids</taxon>
        <taxon>Myrtales</taxon>
        <taxon>Melastomataceae</taxon>
        <taxon>Melastomatoideae</taxon>
        <taxon>Melastomateae</taxon>
        <taxon>Melastoma</taxon>
    </lineage>
</organism>
<sequence>MEAVDLITDRRYPKRILFLVDLTPLALLRHDGRASRSYLDRVLSATKPFLCSPEFSTALFAFKPFFSSLSPLLSSSKLPPPFSSLHLSFLDPPQTLASLSRALVDLQDRDFESVSASPRASLIAAGLRQILHEYDWGTVLDDDDSTGNSFVVLFSPVGRSEKWVREFLESNADDDGGESGVGKSDFCGRACEVLSGVRDVFVSKRIHLCWVDVEYEAEGEAVEGEGVIELAGFKEGIKRLGWGFCSSESIVLGSAILPFGLISPDLISSPHFLANNCGKTVRGSLNLKIMDVSNKPLGCKCCDIELMDYKIRDRNQTQVSLSQEFVNLPDADMERGDNKYHNRLSNREVKICFLSVQKHERFPKLREHFMEPILVTEYLRERRNDEKDGKRHEFFANKVLDLLAKDMGEFGRMSLPLWQIILSFMYREGYWALVSLQDEDGKSKCGILKPFTYSSALLFLCNDDIADPSVHDAFDTPESKNSGSDPSCSRKNYKQGEAEKRRSNLHLLQNLSWDDFRKEAIEGFEIRLEEEFFAWKQNQSKKLKFLKCWMKQVAKEASKPPANIKRLSLEDGDSKMNDPRESPRETEHPVSASASAAEDSMTAASMVQDEVAVENDVESFDDFLGSIPRKIRQGIELEGADLGALAERLVHSAIYWISQKYDSELALESQSFSVATEVMDLLLSEPKELADKSKKDPANLEKDASSLAAREFELQILFRMEILRSQVAGAFKDYKQRFVKQICVLLECIQCQMEGGFFGDWSLDDYVEKIIKRRYFEILEDVVNQIYSRMDLLLFNDEDEVPLNSEDSYKSSRDGAGGEDVASYLGCTGSNSTEDRPSQDEDHLRRLSNARERRERARRFKSFTNSMPDLLRVWAPKVLTSAKNKTDSSRRKLRTRETFDMVLETPSTENKRFCRQIGRPHDQQVSTSQSGASVSKTLFPEDL</sequence>